<dbReference type="InterPro" id="IPR058240">
    <property type="entry name" value="rSAM_sf"/>
</dbReference>
<dbReference type="SUPFAM" id="SSF102114">
    <property type="entry name" value="Radical SAM enzymes"/>
    <property type="match status" value="1"/>
</dbReference>
<accession>A0A5J4Q088</accession>
<organism evidence="2">
    <name type="scientific">termite gut metagenome</name>
    <dbReference type="NCBI Taxonomy" id="433724"/>
    <lineage>
        <taxon>unclassified sequences</taxon>
        <taxon>metagenomes</taxon>
        <taxon>organismal metagenomes</taxon>
    </lineage>
</organism>
<dbReference type="EMBL" id="SNRY01005350">
    <property type="protein sequence ID" value="KAA6315185.1"/>
    <property type="molecule type" value="Genomic_DNA"/>
</dbReference>
<proteinExistence type="predicted"/>
<evidence type="ECO:0000313" key="2">
    <source>
        <dbReference type="EMBL" id="KAA6315185.1"/>
    </source>
</evidence>
<feature type="non-terminal residue" evidence="2">
    <location>
        <position position="39"/>
    </location>
</feature>
<evidence type="ECO:0000313" key="1">
    <source>
        <dbReference type="EMBL" id="KAA6315182.1"/>
    </source>
</evidence>
<reference evidence="2" key="1">
    <citation type="submission" date="2019-03" db="EMBL/GenBank/DDBJ databases">
        <title>Single cell metagenomics reveals metabolic interactions within the superorganism composed of flagellate Streblomastix strix and complex community of Bacteroidetes bacteria on its surface.</title>
        <authorList>
            <person name="Treitli S.C."/>
            <person name="Kolisko M."/>
            <person name="Husnik F."/>
            <person name="Keeling P."/>
            <person name="Hampl V."/>
        </authorList>
    </citation>
    <scope>NUCLEOTIDE SEQUENCE</scope>
    <source>
        <strain evidence="2">STM</strain>
    </source>
</reference>
<gene>
    <name evidence="1" type="ORF">EZS27_034318</name>
    <name evidence="2" type="ORF">EZS27_034321</name>
</gene>
<comment type="caution">
    <text evidence="2">The sequence shown here is derived from an EMBL/GenBank/DDBJ whole genome shotgun (WGS) entry which is preliminary data.</text>
</comment>
<sequence length="39" mass="4103">MGISFILLAGGEPLLRKDVLVAASKIKEVAFPVFTNGTV</sequence>
<name>A0A5J4Q088_9ZZZZ</name>
<dbReference type="AlphaFoldDB" id="A0A5J4Q088"/>
<protein>
    <submittedName>
        <fullName evidence="2">Uncharacterized protein</fullName>
    </submittedName>
</protein>
<dbReference type="EMBL" id="SNRY01005350">
    <property type="protein sequence ID" value="KAA6315182.1"/>
    <property type="molecule type" value="Genomic_DNA"/>
</dbReference>